<proteinExistence type="predicted"/>
<evidence type="ECO:0000313" key="3">
    <source>
        <dbReference type="Proteomes" id="UP000238442"/>
    </source>
</evidence>
<dbReference type="EMBL" id="CP027062">
    <property type="protein sequence ID" value="AVI51960.1"/>
    <property type="molecule type" value="Genomic_DNA"/>
</dbReference>
<accession>A0A2S0HZD0</accession>
<dbReference type="AlphaFoldDB" id="A0A2S0HZD0"/>
<feature type="compositionally biased region" description="Basic and acidic residues" evidence="1">
    <location>
        <begin position="11"/>
        <end position="23"/>
    </location>
</feature>
<reference evidence="2 3" key="1">
    <citation type="submission" date="2018-02" db="EMBL/GenBank/DDBJ databases">
        <title>Genomic analysis of the strain RR4-38 isolated from a seawater recirculating aquaculture system.</title>
        <authorList>
            <person name="Kim Y.-S."/>
            <person name="Jang Y.H."/>
            <person name="Kim K.-H."/>
        </authorList>
    </citation>
    <scope>NUCLEOTIDE SEQUENCE [LARGE SCALE GENOMIC DNA]</scope>
    <source>
        <strain evidence="2 3">RR4-38</strain>
    </source>
</reference>
<evidence type="ECO:0000313" key="2">
    <source>
        <dbReference type="EMBL" id="AVI51960.1"/>
    </source>
</evidence>
<sequence length="257" mass="28918">MGEYASVISQDKIKSTPHTERFGHNSHSQTVQFIDNRPSTKSIQRLQHLANESRRDEPIVQLKRIIQFHLDQNNWKPEWGKAPKTNKKYKNMAKKEQNLVAPPVINEPVVPNSPVNADVKKNHLKVHRSKGKVVKRPNGQKISVGNYRYVVSAKGALFIELEPEKSRNIAAQDGGSGSIKAVPDDHTQFLGNQHVQTAGYLTINKKGRIKKITNHSGHFKPTATQHKAAVKGLRKVKLVPKSATIVTRTENNDQFKE</sequence>
<dbReference type="OrthoDB" id="1332052at2"/>
<protein>
    <submittedName>
        <fullName evidence="2">Uncharacterized protein</fullName>
    </submittedName>
</protein>
<dbReference type="Proteomes" id="UP000238442">
    <property type="component" value="Chromosome"/>
</dbReference>
<name>A0A2S0HZD0_9FLAO</name>
<gene>
    <name evidence="2" type="ORF">C5O00_12675</name>
</gene>
<evidence type="ECO:0000256" key="1">
    <source>
        <dbReference type="SAM" id="MobiDB-lite"/>
    </source>
</evidence>
<dbReference type="RefSeq" id="WP_105217200.1">
    <property type="nucleotide sequence ID" value="NZ_CP027062.1"/>
</dbReference>
<keyword evidence="3" id="KW-1185">Reference proteome</keyword>
<dbReference type="KEGG" id="aue:C5O00_12675"/>
<feature type="region of interest" description="Disordered" evidence="1">
    <location>
        <begin position="1"/>
        <end position="28"/>
    </location>
</feature>
<organism evidence="2 3">
    <name type="scientific">Pukyongia salina</name>
    <dbReference type="NCBI Taxonomy" id="2094025"/>
    <lineage>
        <taxon>Bacteria</taxon>
        <taxon>Pseudomonadati</taxon>
        <taxon>Bacteroidota</taxon>
        <taxon>Flavobacteriia</taxon>
        <taxon>Flavobacteriales</taxon>
        <taxon>Flavobacteriaceae</taxon>
        <taxon>Pukyongia</taxon>
    </lineage>
</organism>